<evidence type="ECO:0000256" key="4">
    <source>
        <dbReference type="PROSITE-ProRule" id="PRU00024"/>
    </source>
</evidence>
<dbReference type="CDD" id="cd19769">
    <property type="entry name" value="Bbox2_TRIM16-like"/>
    <property type="match status" value="1"/>
</dbReference>
<keyword evidence="9" id="KW-1185">Reference proteome</keyword>
<evidence type="ECO:0000256" key="2">
    <source>
        <dbReference type="ARBA" id="ARBA00022771"/>
    </source>
</evidence>
<evidence type="ECO:0000313" key="9">
    <source>
        <dbReference type="Proteomes" id="UP000886611"/>
    </source>
</evidence>
<dbReference type="AlphaFoldDB" id="A0A8X7XA18"/>
<evidence type="ECO:0000256" key="5">
    <source>
        <dbReference type="SAM" id="Coils"/>
    </source>
</evidence>
<dbReference type="EMBL" id="JAATIS010003638">
    <property type="protein sequence ID" value="KAG2464018.1"/>
    <property type="molecule type" value="Genomic_DNA"/>
</dbReference>
<gene>
    <name evidence="8" type="primary">Trim47_20</name>
    <name evidence="8" type="ORF">GTO96_0002671</name>
</gene>
<dbReference type="Gene3D" id="4.10.830.40">
    <property type="match status" value="1"/>
</dbReference>
<feature type="non-terminal residue" evidence="8">
    <location>
        <position position="472"/>
    </location>
</feature>
<keyword evidence="1" id="KW-0479">Metal-binding</keyword>
<evidence type="ECO:0000313" key="8">
    <source>
        <dbReference type="EMBL" id="KAG2464018.1"/>
    </source>
</evidence>
<dbReference type="InterPro" id="IPR013083">
    <property type="entry name" value="Znf_RING/FYVE/PHD"/>
</dbReference>
<evidence type="ECO:0000259" key="6">
    <source>
        <dbReference type="PROSITE" id="PS50089"/>
    </source>
</evidence>
<dbReference type="PROSITE" id="PS00518">
    <property type="entry name" value="ZF_RING_1"/>
    <property type="match status" value="1"/>
</dbReference>
<dbReference type="InterPro" id="IPR000315">
    <property type="entry name" value="Znf_B-box"/>
</dbReference>
<dbReference type="Pfam" id="PF25600">
    <property type="entry name" value="TRIM_CC"/>
    <property type="match status" value="1"/>
</dbReference>
<dbReference type="PROSITE" id="PS50089">
    <property type="entry name" value="ZF_RING_2"/>
    <property type="match status" value="1"/>
</dbReference>
<feature type="domain" description="B box-type" evidence="7">
    <location>
        <begin position="153"/>
        <end position="189"/>
    </location>
</feature>
<dbReference type="Pfam" id="PF00643">
    <property type="entry name" value="zf-B_box"/>
    <property type="match status" value="1"/>
</dbReference>
<dbReference type="PROSITE" id="PS50119">
    <property type="entry name" value="ZF_BBOX"/>
    <property type="match status" value="1"/>
</dbReference>
<evidence type="ECO:0000259" key="7">
    <source>
        <dbReference type="PROSITE" id="PS50119"/>
    </source>
</evidence>
<feature type="domain" description="RING-type" evidence="6">
    <location>
        <begin position="16"/>
        <end position="59"/>
    </location>
</feature>
<keyword evidence="2 4" id="KW-0863">Zinc-finger</keyword>
<name>A0A8X7XA18_POLSE</name>
<keyword evidence="5" id="KW-0175">Coiled coil</keyword>
<dbReference type="Proteomes" id="UP000886611">
    <property type="component" value="Unassembled WGS sequence"/>
</dbReference>
<reference evidence="8 9" key="1">
    <citation type="journal article" date="2021" name="Cell">
        <title>Tracing the genetic footprints of vertebrate landing in non-teleost ray-finned fishes.</title>
        <authorList>
            <person name="Bi X."/>
            <person name="Wang K."/>
            <person name="Yang L."/>
            <person name="Pan H."/>
            <person name="Jiang H."/>
            <person name="Wei Q."/>
            <person name="Fang M."/>
            <person name="Yu H."/>
            <person name="Zhu C."/>
            <person name="Cai Y."/>
            <person name="He Y."/>
            <person name="Gan X."/>
            <person name="Zeng H."/>
            <person name="Yu D."/>
            <person name="Zhu Y."/>
            <person name="Jiang H."/>
            <person name="Qiu Q."/>
            <person name="Yang H."/>
            <person name="Zhang Y.E."/>
            <person name="Wang W."/>
            <person name="Zhu M."/>
            <person name="He S."/>
            <person name="Zhang G."/>
        </authorList>
    </citation>
    <scope>NUCLEOTIDE SEQUENCE [LARGE SCALE GENOMIC DNA]</scope>
    <source>
        <strain evidence="8">Bchr_013</strain>
    </source>
</reference>
<dbReference type="Pfam" id="PF15227">
    <property type="entry name" value="zf-C3HC4_4"/>
    <property type="match status" value="1"/>
</dbReference>
<dbReference type="InterPro" id="IPR058030">
    <property type="entry name" value="TRIM8/14/16/25/29/45/65_CC"/>
</dbReference>
<dbReference type="InterPro" id="IPR001841">
    <property type="entry name" value="Znf_RING"/>
</dbReference>
<evidence type="ECO:0000256" key="1">
    <source>
        <dbReference type="ARBA" id="ARBA00022723"/>
    </source>
</evidence>
<dbReference type="InterPro" id="IPR017907">
    <property type="entry name" value="Znf_RING_CS"/>
</dbReference>
<dbReference type="InterPro" id="IPR051051">
    <property type="entry name" value="E3_ubiq-ligase_TRIM/RNF"/>
</dbReference>
<feature type="coiled-coil region" evidence="5">
    <location>
        <begin position="262"/>
        <end position="296"/>
    </location>
</feature>
<dbReference type="Gene3D" id="3.30.40.10">
    <property type="entry name" value="Zinc/RING finger domain, C3HC4 (zinc finger)"/>
    <property type="match status" value="1"/>
</dbReference>
<feature type="non-terminal residue" evidence="8">
    <location>
        <position position="1"/>
    </location>
</feature>
<dbReference type="PANTHER" id="PTHR25465:SF14">
    <property type="entry name" value="E3 UBIQUITIN-PROTEIN LIGASE TRIM65"/>
    <property type="match status" value="1"/>
</dbReference>
<dbReference type="SUPFAM" id="SSF57850">
    <property type="entry name" value="RING/U-box"/>
    <property type="match status" value="1"/>
</dbReference>
<dbReference type="GO" id="GO:0008270">
    <property type="term" value="F:zinc ion binding"/>
    <property type="evidence" value="ECO:0007669"/>
    <property type="project" value="UniProtKB-KW"/>
</dbReference>
<dbReference type="PANTHER" id="PTHR25465">
    <property type="entry name" value="B-BOX DOMAIN CONTAINING"/>
    <property type="match status" value="1"/>
</dbReference>
<organism evidence="8 9">
    <name type="scientific">Polypterus senegalus</name>
    <name type="common">Senegal bichir</name>
    <dbReference type="NCBI Taxonomy" id="55291"/>
    <lineage>
        <taxon>Eukaryota</taxon>
        <taxon>Metazoa</taxon>
        <taxon>Chordata</taxon>
        <taxon>Craniata</taxon>
        <taxon>Vertebrata</taxon>
        <taxon>Euteleostomi</taxon>
        <taxon>Actinopterygii</taxon>
        <taxon>Polypteriformes</taxon>
        <taxon>Polypteridae</taxon>
        <taxon>Polypterus</taxon>
    </lineage>
</organism>
<evidence type="ECO:0000256" key="3">
    <source>
        <dbReference type="ARBA" id="ARBA00022833"/>
    </source>
</evidence>
<dbReference type="SUPFAM" id="SSF57845">
    <property type="entry name" value="B-box zinc-binding domain"/>
    <property type="match status" value="1"/>
</dbReference>
<keyword evidence="3" id="KW-0862">Zinc</keyword>
<accession>A0A8X7XA18</accession>
<dbReference type="Gene3D" id="3.30.160.60">
    <property type="entry name" value="Classic Zinc Finger"/>
    <property type="match status" value="1"/>
</dbReference>
<protein>
    <submittedName>
        <fullName evidence="8">TRI47 protein</fullName>
    </submittedName>
</protein>
<comment type="caution">
    <text evidence="8">The sequence shown here is derived from an EMBL/GenBank/DDBJ whole genome shotgun (WGS) entry which is preliminary data.</text>
</comment>
<proteinExistence type="predicted"/>
<dbReference type="SMART" id="SM00184">
    <property type="entry name" value="RING"/>
    <property type="match status" value="1"/>
</dbReference>
<sequence length="472" mass="53220">MMAEANISLSQEEFTCSVCLELLKDPASTACGHNFCLDCIQQYWDQNSNMGVFSCPQCRQTFSPRPVLGRNATLVEIVERFKKTMPSHPLPKNHTTPGDVLCDFCSDKTIPAVKSCLTCTASYCESHIKPHYDVLALKAHLLVNARQNLWERICPAHQKVIDIFCRTDQISICCYCAMTEHKSHDTVISKAEREKKQSHLNMKQTEIHHRIEERLQKLAELKEGMEAFKRSAQKEIGETEKFFTELIHSIETTCKKIIEMIKDNENAEVKKSEGVMEQLENDISALRKRSKELTELSETDDDIIFLQNYPTLSTLPGNEELSDISFCSHFSVAALTRHKDDLKSAVEKLCNWELQTVTQDGCKLCPIPPDSRLPAGSSAVLYITLDPEVLLFFLPRDLPVFLGQIENSNSLVSPEVLQSACPRDPLIFLGYRESKTPLDLRQHPLEAASALHMAVKPNSKSQNALRKSGAPI</sequence>